<name>K4I9F8_PSYTT</name>
<dbReference type="AlphaFoldDB" id="K4I9F8"/>
<dbReference type="InterPro" id="IPR036286">
    <property type="entry name" value="LexA/Signal_pep-like_sf"/>
</dbReference>
<dbReference type="SUPFAM" id="SSF51306">
    <property type="entry name" value="LexA/Signal peptidase"/>
    <property type="match status" value="1"/>
</dbReference>
<reference evidence="3" key="1">
    <citation type="submission" date="2006-03" db="EMBL/GenBank/DDBJ databases">
        <authorList>
            <person name="Bowman J."/>
            <person name="Ferriera S."/>
            <person name="Johnson J."/>
            <person name="Kravitz S."/>
            <person name="Halpern A."/>
            <person name="Remington K."/>
            <person name="Beeson K."/>
            <person name="Tran B."/>
            <person name="Rogers Y.-H."/>
            <person name="Friedman R."/>
            <person name="Venter J.C."/>
        </authorList>
    </citation>
    <scope>NUCLEOTIDE SEQUENCE [LARGE SCALE GENOMIC DNA]</scope>
    <source>
        <strain evidence="3">ATCC 700755</strain>
    </source>
</reference>
<evidence type="ECO:0000256" key="1">
    <source>
        <dbReference type="ARBA" id="ARBA00023125"/>
    </source>
</evidence>
<dbReference type="Gene3D" id="1.10.260.40">
    <property type="entry name" value="lambda repressor-like DNA-binding domains"/>
    <property type="match status" value="1"/>
</dbReference>
<dbReference type="HOGENOM" id="CLU_1132802_0_0_10"/>
<dbReference type="STRING" id="313595.P700755_000218"/>
<proteinExistence type="predicted"/>
<dbReference type="PROSITE" id="PS50943">
    <property type="entry name" value="HTH_CROC1"/>
    <property type="match status" value="1"/>
</dbReference>
<dbReference type="InterPro" id="IPR001387">
    <property type="entry name" value="Cro/C1-type_HTH"/>
</dbReference>
<dbReference type="Pfam" id="PF01381">
    <property type="entry name" value="HTH_3"/>
    <property type="match status" value="1"/>
</dbReference>
<sequence length="247" mass="28004">MSFFGKNIKKIRAIKGLSQQAFAELFSLKRATLGAYEEGRSEPKIDTIIKVANYFSISIDDFLTKEVTVNQLLRFNGGITTDINQIVKASLKEIPFVNSLNVKLFIENFKTSQSYSALPTIRVPVEGNLDFLAFMVTDLFMVSDEEALFPNDVVIGESRDSNALIQGDVVVVLVNHELLIRRYTISDKGYKLLTDHTHIPSIDISFDAAIYFWKVSFVFLKRYPKFTSKLTVKINELDTKLTQLLSK</sequence>
<dbReference type="eggNOG" id="COG1396">
    <property type="taxonomic scope" value="Bacteria"/>
</dbReference>
<dbReference type="InterPro" id="IPR010982">
    <property type="entry name" value="Lambda_DNA-bd_dom_sf"/>
</dbReference>
<dbReference type="PANTHER" id="PTHR46558:SF11">
    <property type="entry name" value="HTH-TYPE TRANSCRIPTIONAL REGULATOR XRE"/>
    <property type="match status" value="1"/>
</dbReference>
<organism evidence="3 4">
    <name type="scientific">Psychroflexus torquis (strain ATCC 700755 / CIP 106069 / ACAM 623)</name>
    <dbReference type="NCBI Taxonomy" id="313595"/>
    <lineage>
        <taxon>Bacteria</taxon>
        <taxon>Pseudomonadati</taxon>
        <taxon>Bacteroidota</taxon>
        <taxon>Flavobacteriia</taxon>
        <taxon>Flavobacteriales</taxon>
        <taxon>Flavobacteriaceae</taxon>
        <taxon>Psychroflexus</taxon>
    </lineage>
</organism>
<dbReference type="SMART" id="SM00530">
    <property type="entry name" value="HTH_XRE"/>
    <property type="match status" value="1"/>
</dbReference>
<evidence type="ECO:0000313" key="3">
    <source>
        <dbReference type="EMBL" id="AFU67272.1"/>
    </source>
</evidence>
<evidence type="ECO:0000313" key="4">
    <source>
        <dbReference type="Proteomes" id="UP000008514"/>
    </source>
</evidence>
<protein>
    <submittedName>
        <fullName evidence="3">Transcriptional regulator, XRE_HTH superfamily</fullName>
    </submittedName>
</protein>
<dbReference type="RefSeq" id="WP_015022892.1">
    <property type="nucleotide sequence ID" value="NC_018721.1"/>
</dbReference>
<reference evidence="3" key="2">
    <citation type="submission" date="2012-09" db="EMBL/GenBank/DDBJ databases">
        <title>The complete sequence of Psychroflexus torquis an extreme psychrophile from sea-ice that is stimulated by light.</title>
        <authorList>
            <person name="Feng S."/>
            <person name="Powell S.M."/>
            <person name="Bowman J.P."/>
        </authorList>
    </citation>
    <scope>NUCLEOTIDE SEQUENCE [LARGE SCALE GENOMIC DNA]</scope>
    <source>
        <strain evidence="3">ATCC 700755</strain>
    </source>
</reference>
<dbReference type="GO" id="GO:0003677">
    <property type="term" value="F:DNA binding"/>
    <property type="evidence" value="ECO:0007669"/>
    <property type="project" value="UniProtKB-KW"/>
</dbReference>
<keyword evidence="4" id="KW-1185">Reference proteome</keyword>
<dbReference type="SUPFAM" id="SSF47413">
    <property type="entry name" value="lambda repressor-like DNA-binding domains"/>
    <property type="match status" value="1"/>
</dbReference>
<keyword evidence="1" id="KW-0238">DNA-binding</keyword>
<dbReference type="Proteomes" id="UP000008514">
    <property type="component" value="Chromosome"/>
</dbReference>
<dbReference type="OrthoDB" id="3831186at2"/>
<dbReference type="CDD" id="cd00093">
    <property type="entry name" value="HTH_XRE"/>
    <property type="match status" value="1"/>
</dbReference>
<dbReference type="PANTHER" id="PTHR46558">
    <property type="entry name" value="TRACRIPTIONAL REGULATORY PROTEIN-RELATED-RELATED"/>
    <property type="match status" value="1"/>
</dbReference>
<gene>
    <name evidence="3" type="ordered locus">P700755_000218</name>
</gene>
<accession>K4I9F8</accession>
<dbReference type="KEGG" id="ptq:P700755_000218"/>
<dbReference type="Gene3D" id="2.10.109.10">
    <property type="entry name" value="Umud Fragment, subunit A"/>
    <property type="match status" value="1"/>
</dbReference>
<dbReference type="EMBL" id="CP003879">
    <property type="protein sequence ID" value="AFU67272.1"/>
    <property type="molecule type" value="Genomic_DNA"/>
</dbReference>
<evidence type="ECO:0000259" key="2">
    <source>
        <dbReference type="PROSITE" id="PS50943"/>
    </source>
</evidence>
<feature type="domain" description="HTH cro/C1-type" evidence="2">
    <location>
        <begin position="8"/>
        <end position="62"/>
    </location>
</feature>